<evidence type="ECO:0000313" key="2">
    <source>
        <dbReference type="EMBL" id="TVX85587.1"/>
    </source>
</evidence>
<feature type="transmembrane region" description="Helical" evidence="1">
    <location>
        <begin position="21"/>
        <end position="37"/>
    </location>
</feature>
<name>A0A559ID40_9BACL</name>
<gene>
    <name evidence="2" type="ORF">FPZ44_24845</name>
</gene>
<proteinExistence type="predicted"/>
<feature type="transmembrane region" description="Helical" evidence="1">
    <location>
        <begin position="43"/>
        <end position="61"/>
    </location>
</feature>
<feature type="transmembrane region" description="Helical" evidence="1">
    <location>
        <begin position="132"/>
        <end position="151"/>
    </location>
</feature>
<sequence>MNLVHQIKSSFLDFFSNKRKVAFYLFTCVLAVMNLTIMHSENYLIRMSIRIPQVLIMLWIYKKFVDPSPMRTMLTKVRVKGPLHHVLIIFGVLLYVTFIIVTNQLNVPTSQPVDVQLIEFQKNISKFGVVEISLAFVLSALLAIPIIYAILQTIFYCRIFIVWVYNNHVKYLWVAIIFEDIFILGIVSVIR</sequence>
<keyword evidence="1" id="KW-1133">Transmembrane helix</keyword>
<keyword evidence="3" id="KW-1185">Reference proteome</keyword>
<accession>A0A559ID40</accession>
<keyword evidence="1" id="KW-0812">Transmembrane</keyword>
<dbReference type="RefSeq" id="WP_144995101.1">
    <property type="nucleotide sequence ID" value="NZ_VNJK01000007.1"/>
</dbReference>
<dbReference type="EMBL" id="VNJK01000007">
    <property type="protein sequence ID" value="TVX85587.1"/>
    <property type="molecule type" value="Genomic_DNA"/>
</dbReference>
<dbReference type="Proteomes" id="UP000318102">
    <property type="component" value="Unassembled WGS sequence"/>
</dbReference>
<comment type="caution">
    <text evidence="2">The sequence shown here is derived from an EMBL/GenBank/DDBJ whole genome shotgun (WGS) entry which is preliminary data.</text>
</comment>
<protein>
    <submittedName>
        <fullName evidence="2">Uncharacterized protein</fullName>
    </submittedName>
</protein>
<keyword evidence="1" id="KW-0472">Membrane</keyword>
<feature type="transmembrane region" description="Helical" evidence="1">
    <location>
        <begin position="82"/>
        <end position="101"/>
    </location>
</feature>
<feature type="transmembrane region" description="Helical" evidence="1">
    <location>
        <begin position="171"/>
        <end position="190"/>
    </location>
</feature>
<organism evidence="2 3">
    <name type="scientific">Paenibacillus agilis</name>
    <dbReference type="NCBI Taxonomy" id="3020863"/>
    <lineage>
        <taxon>Bacteria</taxon>
        <taxon>Bacillati</taxon>
        <taxon>Bacillota</taxon>
        <taxon>Bacilli</taxon>
        <taxon>Bacillales</taxon>
        <taxon>Paenibacillaceae</taxon>
        <taxon>Paenibacillus</taxon>
    </lineage>
</organism>
<evidence type="ECO:0000256" key="1">
    <source>
        <dbReference type="SAM" id="Phobius"/>
    </source>
</evidence>
<dbReference type="AlphaFoldDB" id="A0A559ID40"/>
<reference evidence="2 3" key="1">
    <citation type="submission" date="2019-07" db="EMBL/GenBank/DDBJ databases">
        <authorList>
            <person name="Kim J."/>
        </authorList>
    </citation>
    <scope>NUCLEOTIDE SEQUENCE [LARGE SCALE GENOMIC DNA]</scope>
    <source>
        <strain evidence="2 3">N4</strain>
    </source>
</reference>
<evidence type="ECO:0000313" key="3">
    <source>
        <dbReference type="Proteomes" id="UP000318102"/>
    </source>
</evidence>